<dbReference type="InterPro" id="IPR000387">
    <property type="entry name" value="Tyr_Pase_dom"/>
</dbReference>
<dbReference type="Proteomes" id="UP000182915">
    <property type="component" value="Chromosome I"/>
</dbReference>
<evidence type="ECO:0000256" key="3">
    <source>
        <dbReference type="PIRSR" id="PIRSR605502-1"/>
    </source>
</evidence>
<organism evidence="6 7">
    <name type="scientific">Mycolicibacterium rutilum</name>
    <name type="common">Mycobacterium rutilum</name>
    <dbReference type="NCBI Taxonomy" id="370526"/>
    <lineage>
        <taxon>Bacteria</taxon>
        <taxon>Bacillati</taxon>
        <taxon>Actinomycetota</taxon>
        <taxon>Actinomycetes</taxon>
        <taxon>Mycobacteriales</taxon>
        <taxon>Mycobacteriaceae</taxon>
        <taxon>Mycolicibacterium</taxon>
    </lineage>
</organism>
<dbReference type="SUPFAM" id="SSF101478">
    <property type="entry name" value="ADP-ribosylglycohydrolase"/>
    <property type="match status" value="1"/>
</dbReference>
<dbReference type="Gene3D" id="3.90.190.10">
    <property type="entry name" value="Protein tyrosine phosphatase superfamily"/>
    <property type="match status" value="1"/>
</dbReference>
<evidence type="ECO:0000259" key="5">
    <source>
        <dbReference type="PROSITE" id="PS50056"/>
    </source>
</evidence>
<sequence>MTSYNDRVEGVLLGTAAGDALGAPYEFQPPRGPELEVAMVGGGPWQRGEWTDDTSMAIAIAEVAATGADLRHETAQDAIVSRWLDWSHTAKDVGLQTRSVLQSASRGGQITAADARAASESLHRQTGRTAGNGSLMRTAPMALAYLDDEDAMVEAARAVSELTHYDDDAGDACVLWCCAIRHAVLTSELDVRIGSQHIDADRRDLWAARLDAAESAAPASFPNNGWVVAAMQAAWSAIATTPVPADEPGAGSFRADHLRLALDAAVRAGYDTDTVAAIAGGLLGAAYGASAIPSAWRRVLHGWPNITAHDLVALGSAIERGGKPDLFDYSYPGSAIDTCARHPYDEGVVLGGIGVLRDLPPDVDAVVSLCRVSDDDMRRDMPHVEIRLIDRTSHDENPHLDFVLLDAVRSIEELRGEGRTVLVHCVAAYSRTPTIGALYGARLRGVGVDEAVRDVTAVLPDAYPNRAFREALRRVRP</sequence>
<keyword evidence="3" id="KW-0479">Metal-binding</keyword>
<keyword evidence="7" id="KW-1185">Reference proteome</keyword>
<dbReference type="InterPro" id="IPR050792">
    <property type="entry name" value="ADP-ribosylglycohydrolase"/>
</dbReference>
<feature type="binding site" evidence="3">
    <location>
        <position position="52"/>
    </location>
    <ligand>
        <name>Mg(2+)</name>
        <dbReference type="ChEBI" id="CHEBI:18420"/>
        <label>1</label>
    </ligand>
</feature>
<dbReference type="Gene3D" id="1.10.4080.10">
    <property type="entry name" value="ADP-ribosylation/Crystallin J1"/>
    <property type="match status" value="1"/>
</dbReference>
<comment type="cofactor">
    <cofactor evidence="3">
        <name>Mg(2+)</name>
        <dbReference type="ChEBI" id="CHEBI:18420"/>
    </cofactor>
    <text evidence="3">Binds 2 magnesium ions per subunit.</text>
</comment>
<evidence type="ECO:0000313" key="6">
    <source>
        <dbReference type="EMBL" id="SEH47610.1"/>
    </source>
</evidence>
<evidence type="ECO:0000256" key="2">
    <source>
        <dbReference type="ARBA" id="ARBA00022801"/>
    </source>
</evidence>
<dbReference type="OrthoDB" id="9798107at2"/>
<dbReference type="PANTHER" id="PTHR16222">
    <property type="entry name" value="ADP-RIBOSYLGLYCOHYDROLASE"/>
    <property type="match status" value="1"/>
</dbReference>
<gene>
    <name evidence="6" type="ORF">SAMN04489835_0244</name>
</gene>
<dbReference type="Pfam" id="PF03747">
    <property type="entry name" value="ADP_ribosyl_GH"/>
    <property type="match status" value="1"/>
</dbReference>
<dbReference type="STRING" id="370526.SAMN04489835_0244"/>
<dbReference type="GO" id="GO:0046872">
    <property type="term" value="F:metal ion binding"/>
    <property type="evidence" value="ECO:0007669"/>
    <property type="project" value="UniProtKB-KW"/>
</dbReference>
<proteinExistence type="inferred from homology"/>
<accession>A0A1H6II85</accession>
<dbReference type="SUPFAM" id="SSF52799">
    <property type="entry name" value="(Phosphotyrosine protein) phosphatases II"/>
    <property type="match status" value="1"/>
</dbReference>
<protein>
    <submittedName>
        <fullName evidence="6">ADP-ribosylglycohydrolase</fullName>
    </submittedName>
</protein>
<dbReference type="PROSITE" id="PS50056">
    <property type="entry name" value="TYR_PHOSPHATASE_2"/>
    <property type="match status" value="1"/>
</dbReference>
<dbReference type="AlphaFoldDB" id="A0A1H6II85"/>
<dbReference type="InterPro" id="IPR036705">
    <property type="entry name" value="Ribosyl_crysJ1_sf"/>
</dbReference>
<evidence type="ECO:0000313" key="7">
    <source>
        <dbReference type="Proteomes" id="UP000182915"/>
    </source>
</evidence>
<dbReference type="EMBL" id="LT629971">
    <property type="protein sequence ID" value="SEH47610.1"/>
    <property type="molecule type" value="Genomic_DNA"/>
</dbReference>
<name>A0A1H6II85_MYCRU</name>
<feature type="region of interest" description="Disordered" evidence="4">
    <location>
        <begin position="114"/>
        <end position="133"/>
    </location>
</feature>
<dbReference type="CDD" id="cd14498">
    <property type="entry name" value="DSP"/>
    <property type="match status" value="1"/>
</dbReference>
<evidence type="ECO:0000256" key="4">
    <source>
        <dbReference type="SAM" id="MobiDB-lite"/>
    </source>
</evidence>
<feature type="binding site" evidence="3">
    <location>
        <position position="271"/>
    </location>
    <ligand>
        <name>Mg(2+)</name>
        <dbReference type="ChEBI" id="CHEBI:18420"/>
        <label>1</label>
    </ligand>
</feature>
<keyword evidence="2 6" id="KW-0378">Hydrolase</keyword>
<dbReference type="InterPro" id="IPR029021">
    <property type="entry name" value="Prot-tyrosine_phosphatase-like"/>
</dbReference>
<dbReference type="GO" id="GO:0016787">
    <property type="term" value="F:hydrolase activity"/>
    <property type="evidence" value="ECO:0007669"/>
    <property type="project" value="UniProtKB-KW"/>
</dbReference>
<dbReference type="InterPro" id="IPR005502">
    <property type="entry name" value="Ribosyl_crysJ1"/>
</dbReference>
<feature type="binding site" evidence="3">
    <location>
        <position position="274"/>
    </location>
    <ligand>
        <name>Mg(2+)</name>
        <dbReference type="ChEBI" id="CHEBI:18420"/>
        <label>1</label>
    </ligand>
</feature>
<evidence type="ECO:0000256" key="1">
    <source>
        <dbReference type="ARBA" id="ARBA00010702"/>
    </source>
</evidence>
<comment type="similarity">
    <text evidence="1">Belongs to the ADP-ribosylglycohydrolase family.</text>
</comment>
<keyword evidence="3" id="KW-0460">Magnesium</keyword>
<dbReference type="PANTHER" id="PTHR16222:SF24">
    <property type="entry name" value="ADP-RIBOSYLHYDROLASE ARH3"/>
    <property type="match status" value="1"/>
</dbReference>
<feature type="binding site" evidence="3">
    <location>
        <position position="273"/>
    </location>
    <ligand>
        <name>Mg(2+)</name>
        <dbReference type="ChEBI" id="CHEBI:18420"/>
        <label>1</label>
    </ligand>
</feature>
<feature type="domain" description="Tyrosine specific protein phosphatases" evidence="5">
    <location>
        <begin position="402"/>
        <end position="455"/>
    </location>
</feature>
<feature type="binding site" evidence="3">
    <location>
        <position position="53"/>
    </location>
    <ligand>
        <name>Mg(2+)</name>
        <dbReference type="ChEBI" id="CHEBI:18420"/>
        <label>1</label>
    </ligand>
</feature>
<reference evidence="7" key="1">
    <citation type="submission" date="2016-10" db="EMBL/GenBank/DDBJ databases">
        <authorList>
            <person name="Varghese N."/>
            <person name="Submissions S."/>
        </authorList>
    </citation>
    <scope>NUCLEOTIDE SEQUENCE [LARGE SCALE GENOMIC DNA]</scope>
    <source>
        <strain evidence="7">DSM 45405</strain>
    </source>
</reference>
<dbReference type="RefSeq" id="WP_083405606.1">
    <property type="nucleotide sequence ID" value="NZ_LT629971.1"/>
</dbReference>
<feature type="binding site" evidence="3">
    <location>
        <position position="51"/>
    </location>
    <ligand>
        <name>Mg(2+)</name>
        <dbReference type="ChEBI" id="CHEBI:18420"/>
        <label>1</label>
    </ligand>
</feature>